<reference evidence="9" key="3">
    <citation type="submission" date="2018-08" db="UniProtKB">
        <authorList>
            <consortium name="EnsemblPlants"/>
        </authorList>
    </citation>
    <scope>IDENTIFICATION</scope>
    <source>
        <strain evidence="9">cv. Bd21</strain>
    </source>
</reference>
<feature type="domain" description="Myb-like" evidence="6">
    <location>
        <begin position="2"/>
        <end position="55"/>
    </location>
</feature>
<evidence type="ECO:0000313" key="9">
    <source>
        <dbReference type="EnsemblPlants" id="PNT67644"/>
    </source>
</evidence>
<dbReference type="Pfam" id="PF00249">
    <property type="entry name" value="Myb_DNA-binding"/>
    <property type="match status" value="2"/>
</dbReference>
<feature type="domain" description="HTH myb-type" evidence="7">
    <location>
        <begin position="6"/>
        <end position="55"/>
    </location>
</feature>
<dbReference type="PANTHER" id="PTHR48000">
    <property type="entry name" value="OS09G0431300 PROTEIN"/>
    <property type="match status" value="1"/>
</dbReference>
<feature type="region of interest" description="Disordered" evidence="5">
    <location>
        <begin position="113"/>
        <end position="145"/>
    </location>
</feature>
<evidence type="ECO:0000256" key="5">
    <source>
        <dbReference type="SAM" id="MobiDB-lite"/>
    </source>
</evidence>
<evidence type="ECO:0000256" key="3">
    <source>
        <dbReference type="ARBA" id="ARBA00023125"/>
    </source>
</evidence>
<dbReference type="GO" id="GO:0006355">
    <property type="term" value="P:regulation of DNA-templated transcription"/>
    <property type="evidence" value="ECO:0000318"/>
    <property type="project" value="GO_Central"/>
</dbReference>
<evidence type="ECO:0000259" key="7">
    <source>
        <dbReference type="PROSITE" id="PS51294"/>
    </source>
</evidence>
<keyword evidence="2" id="KW-0805">Transcription regulation</keyword>
<evidence type="ECO:0000256" key="2">
    <source>
        <dbReference type="ARBA" id="ARBA00023015"/>
    </source>
</evidence>
<dbReference type="CDD" id="cd00167">
    <property type="entry name" value="SANT"/>
    <property type="match status" value="2"/>
</dbReference>
<keyword evidence="10" id="KW-1185">Reference proteome</keyword>
<evidence type="ECO:0000259" key="6">
    <source>
        <dbReference type="PROSITE" id="PS50090"/>
    </source>
</evidence>
<keyword evidence="3" id="KW-0238">DNA-binding</keyword>
<dbReference type="EMBL" id="CM000882">
    <property type="protein sequence ID" value="PNT67644.1"/>
    <property type="molecule type" value="Genomic_DNA"/>
</dbReference>
<dbReference type="PANTHER" id="PTHR48000:SF6">
    <property type="entry name" value="TRANSCRIPTION FACTOR MYB36"/>
    <property type="match status" value="1"/>
</dbReference>
<dbReference type="Gramene" id="PNT67644">
    <property type="protein sequence ID" value="PNT67644"/>
    <property type="gene ID" value="BRADI_3g30033v3"/>
</dbReference>
<accession>A0A2K2D036</accession>
<protein>
    <submittedName>
        <fullName evidence="8 9">Uncharacterized protein</fullName>
    </submittedName>
</protein>
<dbReference type="Proteomes" id="UP000008810">
    <property type="component" value="Chromosome 3"/>
</dbReference>
<reference evidence="8 9" key="1">
    <citation type="journal article" date="2010" name="Nature">
        <title>Genome sequencing and analysis of the model grass Brachypodium distachyon.</title>
        <authorList>
            <consortium name="International Brachypodium Initiative"/>
        </authorList>
    </citation>
    <scope>NUCLEOTIDE SEQUENCE [LARGE SCALE GENOMIC DNA]</scope>
    <source>
        <strain evidence="8 9">Bd21</strain>
    </source>
</reference>
<evidence type="ECO:0000256" key="1">
    <source>
        <dbReference type="ARBA" id="ARBA00022737"/>
    </source>
</evidence>
<dbReference type="GO" id="GO:0005634">
    <property type="term" value="C:nucleus"/>
    <property type="evidence" value="ECO:0000318"/>
    <property type="project" value="GO_Central"/>
</dbReference>
<dbReference type="InParanoid" id="A0A2K2D036"/>
<dbReference type="Gene3D" id="1.10.10.60">
    <property type="entry name" value="Homeodomain-like"/>
    <property type="match status" value="2"/>
</dbReference>
<proteinExistence type="predicted"/>
<dbReference type="AlphaFoldDB" id="A0A2K2D036"/>
<dbReference type="SUPFAM" id="SSF46689">
    <property type="entry name" value="Homeodomain-like"/>
    <property type="match status" value="1"/>
</dbReference>
<reference evidence="8" key="2">
    <citation type="submission" date="2017-06" db="EMBL/GenBank/DDBJ databases">
        <title>WGS assembly of Brachypodium distachyon.</title>
        <authorList>
            <consortium name="The International Brachypodium Initiative"/>
            <person name="Lucas S."/>
            <person name="Harmon-Smith M."/>
            <person name="Lail K."/>
            <person name="Tice H."/>
            <person name="Grimwood J."/>
            <person name="Bruce D."/>
            <person name="Barry K."/>
            <person name="Shu S."/>
            <person name="Lindquist E."/>
            <person name="Wang M."/>
            <person name="Pitluck S."/>
            <person name="Vogel J.P."/>
            <person name="Garvin D.F."/>
            <person name="Mockler T.C."/>
            <person name="Schmutz J."/>
            <person name="Rokhsar D."/>
            <person name="Bevan M.W."/>
        </authorList>
    </citation>
    <scope>NUCLEOTIDE SEQUENCE</scope>
    <source>
        <strain evidence="8">Bd21</strain>
    </source>
</reference>
<gene>
    <name evidence="8" type="ORF">BRADI_3g30033v3</name>
</gene>
<dbReference type="PROSITE" id="PS51294">
    <property type="entry name" value="HTH_MYB"/>
    <property type="match status" value="2"/>
</dbReference>
<feature type="domain" description="HTH myb-type" evidence="7">
    <location>
        <begin position="56"/>
        <end position="110"/>
    </location>
</feature>
<dbReference type="STRING" id="15368.A0A2K2D036"/>
<dbReference type="InterPro" id="IPR001005">
    <property type="entry name" value="SANT/Myb"/>
</dbReference>
<dbReference type="InterPro" id="IPR017930">
    <property type="entry name" value="Myb_dom"/>
</dbReference>
<dbReference type="EnsemblPlants" id="PNT67644">
    <property type="protein sequence ID" value="PNT67644"/>
    <property type="gene ID" value="BRADI_3g30033v3"/>
</dbReference>
<dbReference type="InterPro" id="IPR009057">
    <property type="entry name" value="Homeodomain-like_sf"/>
</dbReference>
<feature type="domain" description="Myb-like" evidence="6">
    <location>
        <begin position="56"/>
        <end position="106"/>
    </location>
</feature>
<dbReference type="SMART" id="SM00717">
    <property type="entry name" value="SANT"/>
    <property type="match status" value="2"/>
</dbReference>
<dbReference type="PROSITE" id="PS50090">
    <property type="entry name" value="MYB_LIKE"/>
    <property type="match status" value="2"/>
</dbReference>
<keyword evidence="4" id="KW-0804">Transcription</keyword>
<dbReference type="OrthoDB" id="2143914at2759"/>
<keyword evidence="1" id="KW-0677">Repeat</keyword>
<evidence type="ECO:0000313" key="8">
    <source>
        <dbReference type="EMBL" id="PNT67644.1"/>
    </source>
</evidence>
<organism evidence="8">
    <name type="scientific">Brachypodium distachyon</name>
    <name type="common">Purple false brome</name>
    <name type="synonym">Trachynia distachya</name>
    <dbReference type="NCBI Taxonomy" id="15368"/>
    <lineage>
        <taxon>Eukaryota</taxon>
        <taxon>Viridiplantae</taxon>
        <taxon>Streptophyta</taxon>
        <taxon>Embryophyta</taxon>
        <taxon>Tracheophyta</taxon>
        <taxon>Spermatophyta</taxon>
        <taxon>Magnoliopsida</taxon>
        <taxon>Liliopsida</taxon>
        <taxon>Poales</taxon>
        <taxon>Poaceae</taxon>
        <taxon>BOP clade</taxon>
        <taxon>Pooideae</taxon>
        <taxon>Stipodae</taxon>
        <taxon>Brachypodieae</taxon>
        <taxon>Brachypodium</taxon>
    </lineage>
</organism>
<dbReference type="GO" id="GO:0003700">
    <property type="term" value="F:DNA-binding transcription factor activity"/>
    <property type="evidence" value="ECO:0000318"/>
    <property type="project" value="GO_Central"/>
</dbReference>
<evidence type="ECO:0000256" key="4">
    <source>
        <dbReference type="ARBA" id="ARBA00023163"/>
    </source>
</evidence>
<sequence>MRGGMKKGKWSKEEDNLIKNHIEKYGIGRSWQGLSNTLGLQRCGRSCRSRWLNYLRPGLKHGNFTAAEERIICEMYSKRGSCWSIIAAVLPGRTDLAIKNYWNSTLKKRFPRAARSRRRTSSDSSDDTGPDLTLVVYNDDESTSTTTAPDLALIVYNEEEESAAEPELPLVVYNEEEESAAAPELPLVLYNEEESATAGSSSSHSSGVDKPVAVLSGSQLQAGLQPPPPICAPVQAGAQPSPPPVTLVKEELISAPVRTSPVDYHQTGEEMDVGWALMSPMPLSYMDPDLARIIGIDLPPIAGFEDIGSFLSFFN</sequence>
<name>A0A2K2D036_BRADI</name>
<dbReference type="GO" id="GO:0003677">
    <property type="term" value="F:DNA binding"/>
    <property type="evidence" value="ECO:0007669"/>
    <property type="project" value="UniProtKB-KW"/>
</dbReference>
<evidence type="ECO:0000313" key="10">
    <source>
        <dbReference type="Proteomes" id="UP000008810"/>
    </source>
</evidence>